<protein>
    <submittedName>
        <fullName evidence="8">Cold-shock protein</fullName>
    </submittedName>
</protein>
<dbReference type="AlphaFoldDB" id="A0A2W4DN12"/>
<keyword evidence="4" id="KW-0238">DNA-binding</keyword>
<accession>A0A2W4DN12</accession>
<dbReference type="Pfam" id="PF00313">
    <property type="entry name" value="CSD"/>
    <property type="match status" value="1"/>
</dbReference>
<dbReference type="CDD" id="cd04458">
    <property type="entry name" value="CSP_CDS"/>
    <property type="match status" value="1"/>
</dbReference>
<comment type="subcellular location">
    <subcellularLocation>
        <location evidence="1">Cytoplasm</location>
    </subcellularLocation>
</comment>
<gene>
    <name evidence="8" type="ORF">CPY51_02710</name>
</gene>
<dbReference type="Gene3D" id="2.40.50.140">
    <property type="entry name" value="Nucleic acid-binding proteins"/>
    <property type="match status" value="1"/>
</dbReference>
<keyword evidence="6" id="KW-0804">Transcription</keyword>
<evidence type="ECO:0000259" key="7">
    <source>
        <dbReference type="PROSITE" id="PS51857"/>
    </source>
</evidence>
<evidence type="ECO:0000256" key="1">
    <source>
        <dbReference type="ARBA" id="ARBA00004496"/>
    </source>
</evidence>
<dbReference type="GO" id="GO:0003677">
    <property type="term" value="F:DNA binding"/>
    <property type="evidence" value="ECO:0007669"/>
    <property type="project" value="UniProtKB-KW"/>
</dbReference>
<dbReference type="InterPro" id="IPR002059">
    <property type="entry name" value="CSP_DNA-bd"/>
</dbReference>
<dbReference type="InterPro" id="IPR012340">
    <property type="entry name" value="NA-bd_OB-fold"/>
</dbReference>
<dbReference type="InterPro" id="IPR011129">
    <property type="entry name" value="CSD"/>
</dbReference>
<organism evidence="8 9">
    <name type="scientific">Rhizobium tubonense</name>
    <dbReference type="NCBI Taxonomy" id="484088"/>
    <lineage>
        <taxon>Bacteria</taxon>
        <taxon>Pseudomonadati</taxon>
        <taxon>Pseudomonadota</taxon>
        <taxon>Alphaproteobacteria</taxon>
        <taxon>Hyphomicrobiales</taxon>
        <taxon>Rhizobiaceae</taxon>
        <taxon>Rhizobium/Agrobacterium group</taxon>
        <taxon>Rhizobium</taxon>
    </lineage>
</organism>
<dbReference type="RefSeq" id="WP_111158651.1">
    <property type="nucleotide sequence ID" value="NZ_PCDP01000001.1"/>
</dbReference>
<dbReference type="PRINTS" id="PR00050">
    <property type="entry name" value="COLDSHOCK"/>
</dbReference>
<dbReference type="PANTHER" id="PTHR46565:SF20">
    <property type="entry name" value="COLD SHOCK DOMAIN-CONTAINING PROTEIN 4"/>
    <property type="match status" value="1"/>
</dbReference>
<dbReference type="PROSITE" id="PS51857">
    <property type="entry name" value="CSD_2"/>
    <property type="match status" value="1"/>
</dbReference>
<keyword evidence="3" id="KW-0805">Transcription regulation</keyword>
<dbReference type="Proteomes" id="UP000248925">
    <property type="component" value="Unassembled WGS sequence"/>
</dbReference>
<dbReference type="GO" id="GO:0005829">
    <property type="term" value="C:cytosol"/>
    <property type="evidence" value="ECO:0007669"/>
    <property type="project" value="UniProtKB-ARBA"/>
</dbReference>
<evidence type="ECO:0000313" key="8">
    <source>
        <dbReference type="EMBL" id="PZM17324.1"/>
    </source>
</evidence>
<proteinExistence type="predicted"/>
<dbReference type="SMART" id="SM00357">
    <property type="entry name" value="CSP"/>
    <property type="match status" value="1"/>
</dbReference>
<dbReference type="SUPFAM" id="SSF50249">
    <property type="entry name" value="Nucleic acid-binding proteins"/>
    <property type="match status" value="1"/>
</dbReference>
<evidence type="ECO:0000256" key="3">
    <source>
        <dbReference type="ARBA" id="ARBA00023015"/>
    </source>
</evidence>
<evidence type="ECO:0000256" key="6">
    <source>
        <dbReference type="ARBA" id="ARBA00023163"/>
    </source>
</evidence>
<keyword evidence="2" id="KW-0963">Cytoplasm</keyword>
<dbReference type="PANTHER" id="PTHR46565">
    <property type="entry name" value="COLD SHOCK DOMAIN PROTEIN 2"/>
    <property type="match status" value="1"/>
</dbReference>
<dbReference type="OrthoDB" id="72963at2"/>
<dbReference type="EMBL" id="PCDP01000001">
    <property type="protein sequence ID" value="PZM17324.1"/>
    <property type="molecule type" value="Genomic_DNA"/>
</dbReference>
<name>A0A2W4DN12_9HYPH</name>
<dbReference type="PIRSF" id="PIRSF002599">
    <property type="entry name" value="Cold_shock_A"/>
    <property type="match status" value="1"/>
</dbReference>
<evidence type="ECO:0000256" key="2">
    <source>
        <dbReference type="ARBA" id="ARBA00022490"/>
    </source>
</evidence>
<keyword evidence="9" id="KW-1185">Reference proteome</keyword>
<dbReference type="InterPro" id="IPR012156">
    <property type="entry name" value="Cold_shock_CspA"/>
</dbReference>
<reference evidence="8 9" key="1">
    <citation type="journal article" date="2018" name="Sci. Rep.">
        <title>Rhizobium tumorigenes sp. nov., a novel plant tumorigenic bacterium isolated from cane gall tumors on thornless blackberry.</title>
        <authorList>
            <person name="Kuzmanovi N."/>
            <person name="Smalla K."/>
            <person name="Gronow S."/>
            <person name="PuBawska J."/>
        </authorList>
    </citation>
    <scope>NUCLEOTIDE SEQUENCE [LARGE SCALE GENOMIC DNA]</scope>
    <source>
        <strain evidence="8 9">CCBAU 85046</strain>
    </source>
</reference>
<comment type="caution">
    <text evidence="8">The sequence shown here is derived from an EMBL/GenBank/DDBJ whole genome shotgun (WGS) entry which is preliminary data.</text>
</comment>
<feature type="domain" description="CSD" evidence="7">
    <location>
        <begin position="1"/>
        <end position="67"/>
    </location>
</feature>
<evidence type="ECO:0000256" key="4">
    <source>
        <dbReference type="ARBA" id="ARBA00023125"/>
    </source>
</evidence>
<evidence type="ECO:0000313" key="9">
    <source>
        <dbReference type="Proteomes" id="UP000248925"/>
    </source>
</evidence>
<sequence>MFSGVVKNFDGEKGYGFIQPSDGSLAIFVHAKAVTSSGIETLVKGQKLTFEIEQDGKGRSFVGNLKLA</sequence>
<keyword evidence="5" id="KW-0010">Activator</keyword>
<evidence type="ECO:0000256" key="5">
    <source>
        <dbReference type="ARBA" id="ARBA00023159"/>
    </source>
</evidence>